<name>A0AAN8ZYY7_HALRR</name>
<dbReference type="CDD" id="cd09631">
    <property type="entry name" value="DOMON_DOH"/>
    <property type="match status" value="1"/>
</dbReference>
<evidence type="ECO:0000259" key="2">
    <source>
        <dbReference type="PROSITE" id="PS50836"/>
    </source>
</evidence>
<dbReference type="Proteomes" id="UP001381693">
    <property type="component" value="Unassembled WGS sequence"/>
</dbReference>
<proteinExistence type="predicted"/>
<evidence type="ECO:0000256" key="1">
    <source>
        <dbReference type="ARBA" id="ARBA00022737"/>
    </source>
</evidence>
<dbReference type="PANTHER" id="PTHR24036:SF5">
    <property type="entry name" value="THROMBOMODULIN"/>
    <property type="match status" value="1"/>
</dbReference>
<comment type="caution">
    <text evidence="3">The sequence shown here is derived from an EMBL/GenBank/DDBJ whole genome shotgun (WGS) entry which is preliminary data.</text>
</comment>
<feature type="domain" description="DOMON" evidence="2">
    <location>
        <begin position="74"/>
        <end position="206"/>
    </location>
</feature>
<dbReference type="PANTHER" id="PTHR24036">
    <property type="entry name" value="SKELETOR-RELATED"/>
    <property type="match status" value="1"/>
</dbReference>
<dbReference type="SMART" id="SM00664">
    <property type="entry name" value="DoH"/>
    <property type="match status" value="1"/>
</dbReference>
<dbReference type="EMBL" id="JAXCGZ010017053">
    <property type="protein sequence ID" value="KAK7069008.1"/>
    <property type="molecule type" value="Genomic_DNA"/>
</dbReference>
<dbReference type="InterPro" id="IPR005018">
    <property type="entry name" value="DOMON_domain"/>
</dbReference>
<protein>
    <recommendedName>
        <fullName evidence="2">DOMON domain-containing protein</fullName>
    </recommendedName>
</protein>
<gene>
    <name evidence="3" type="ORF">SK128_009357</name>
</gene>
<evidence type="ECO:0000313" key="4">
    <source>
        <dbReference type="Proteomes" id="UP001381693"/>
    </source>
</evidence>
<dbReference type="PROSITE" id="PS50836">
    <property type="entry name" value="DOMON"/>
    <property type="match status" value="1"/>
</dbReference>
<dbReference type="AlphaFoldDB" id="A0AAN8ZYY7"/>
<evidence type="ECO:0000313" key="3">
    <source>
        <dbReference type="EMBL" id="KAK7069008.1"/>
    </source>
</evidence>
<organism evidence="3 4">
    <name type="scientific">Halocaridina rubra</name>
    <name type="common">Hawaiian red shrimp</name>
    <dbReference type="NCBI Taxonomy" id="373956"/>
    <lineage>
        <taxon>Eukaryota</taxon>
        <taxon>Metazoa</taxon>
        <taxon>Ecdysozoa</taxon>
        <taxon>Arthropoda</taxon>
        <taxon>Crustacea</taxon>
        <taxon>Multicrustacea</taxon>
        <taxon>Malacostraca</taxon>
        <taxon>Eumalacostraca</taxon>
        <taxon>Eucarida</taxon>
        <taxon>Decapoda</taxon>
        <taxon>Pleocyemata</taxon>
        <taxon>Caridea</taxon>
        <taxon>Atyoidea</taxon>
        <taxon>Atyidae</taxon>
        <taxon>Halocaridina</taxon>
    </lineage>
</organism>
<accession>A0AAN8ZYY7</accession>
<reference evidence="3 4" key="1">
    <citation type="submission" date="2023-11" db="EMBL/GenBank/DDBJ databases">
        <title>Halocaridina rubra genome assembly.</title>
        <authorList>
            <person name="Smith C."/>
        </authorList>
    </citation>
    <scope>NUCLEOTIDE SEQUENCE [LARGE SCALE GENOMIC DNA]</scope>
    <source>
        <strain evidence="3">EP-1</strain>
        <tissue evidence="3">Whole</tissue>
    </source>
</reference>
<dbReference type="InterPro" id="IPR052126">
    <property type="entry name" value="Spindle_Org/Thrombomodulin"/>
</dbReference>
<dbReference type="InterPro" id="IPR045266">
    <property type="entry name" value="DOH_DOMON"/>
</dbReference>
<dbReference type="Pfam" id="PF03351">
    <property type="entry name" value="DOMON"/>
    <property type="match status" value="1"/>
</dbReference>
<sequence>MKVETKLRQKVSTNYEELDRRNTKTKTYRGVTKAYLPAVLHNEMRLELTPRIPEFPARTQLANGEFDNCRQLSDNLQVEWKAHEEEVKIRLTGKVEEDQYMSFGISSSNEKPDMLLSDIVVAFYDKDDGSFHAVDYSVNARSQCDGTFGVCPDEQVHGRNDASVISGERKNGITTITFSRPYHTDDELDIPISRFSDPTSVIASVGQLNSRKEANYHDSFVTKDKVVVDFKSTGDNTCATLVPGNEKEPKRYKPWTVNIINHTTNFTATIGPTGGDRGYSAITSKELARPAVFIHTCGVPFLSLTHAINK</sequence>
<keyword evidence="1" id="KW-0677">Repeat</keyword>
<keyword evidence="4" id="KW-1185">Reference proteome</keyword>